<organism evidence="1 2">
    <name type="scientific">Trichonephila clavata</name>
    <name type="common">Joro spider</name>
    <name type="synonym">Nephila clavata</name>
    <dbReference type="NCBI Taxonomy" id="2740835"/>
    <lineage>
        <taxon>Eukaryota</taxon>
        <taxon>Metazoa</taxon>
        <taxon>Ecdysozoa</taxon>
        <taxon>Arthropoda</taxon>
        <taxon>Chelicerata</taxon>
        <taxon>Arachnida</taxon>
        <taxon>Araneae</taxon>
        <taxon>Araneomorphae</taxon>
        <taxon>Entelegynae</taxon>
        <taxon>Araneoidea</taxon>
        <taxon>Nephilidae</taxon>
        <taxon>Trichonephila</taxon>
    </lineage>
</organism>
<proteinExistence type="predicted"/>
<evidence type="ECO:0000313" key="2">
    <source>
        <dbReference type="Proteomes" id="UP000887116"/>
    </source>
</evidence>
<gene>
    <name evidence="1" type="ORF">TNCT_19651</name>
</gene>
<keyword evidence="2" id="KW-1185">Reference proteome</keyword>
<protein>
    <submittedName>
        <fullName evidence="1">Uncharacterized protein</fullName>
    </submittedName>
</protein>
<dbReference type="AlphaFoldDB" id="A0A8X6F7Y7"/>
<dbReference type="Proteomes" id="UP000887116">
    <property type="component" value="Unassembled WGS sequence"/>
</dbReference>
<sequence length="102" mass="11435">MSFIAGGEWSGASQCNWTPRVGIQHTESESDFKCIISPRQTHLSPKIGSEILFRLRHSVSSQSKICQLLVPILLKSFQIVSSNEVLETSKGADRKGKDYRRD</sequence>
<evidence type="ECO:0000313" key="1">
    <source>
        <dbReference type="EMBL" id="GFQ72862.1"/>
    </source>
</evidence>
<accession>A0A8X6F7Y7</accession>
<reference evidence="1" key="1">
    <citation type="submission" date="2020-07" db="EMBL/GenBank/DDBJ databases">
        <title>Multicomponent nature underlies the extraordinary mechanical properties of spider dragline silk.</title>
        <authorList>
            <person name="Kono N."/>
            <person name="Nakamura H."/>
            <person name="Mori M."/>
            <person name="Yoshida Y."/>
            <person name="Ohtoshi R."/>
            <person name="Malay A.D."/>
            <person name="Moran D.A.P."/>
            <person name="Tomita M."/>
            <person name="Numata K."/>
            <person name="Arakawa K."/>
        </authorList>
    </citation>
    <scope>NUCLEOTIDE SEQUENCE</scope>
</reference>
<name>A0A8X6F7Y7_TRICU</name>
<comment type="caution">
    <text evidence="1">The sequence shown here is derived from an EMBL/GenBank/DDBJ whole genome shotgun (WGS) entry which is preliminary data.</text>
</comment>
<dbReference type="EMBL" id="BMAO01021212">
    <property type="protein sequence ID" value="GFQ72862.1"/>
    <property type="molecule type" value="Genomic_DNA"/>
</dbReference>